<dbReference type="GO" id="GO:0005886">
    <property type="term" value="C:plasma membrane"/>
    <property type="evidence" value="ECO:0007669"/>
    <property type="project" value="UniProtKB-SubCell"/>
</dbReference>
<sequence>MSRSRLFGALCGYAFLVNFTRVVMAPLVSVFIATFGVGEGTAGLVASAAWIGSALPRIPTGYLLTKVSRLTVVFSAGLVLAVGASVAAVAWSVPLLILGAGLAGLSSGLYFVTGNTLVSELFPSRVGRMIGIHGTANQIAAAIAAPVVTLAVGSFVDWTPVLAALGLPADEPWRLVFVALAAGGLLTTAATVVL</sequence>
<dbReference type="InterPro" id="IPR020846">
    <property type="entry name" value="MFS_dom"/>
</dbReference>
<protein>
    <submittedName>
        <fullName evidence="8">MFS transporter</fullName>
    </submittedName>
</protein>
<evidence type="ECO:0000313" key="9">
    <source>
        <dbReference type="Proteomes" id="UP001597111"/>
    </source>
</evidence>
<comment type="caution">
    <text evidence="8">The sequence shown here is derived from an EMBL/GenBank/DDBJ whole genome shotgun (WGS) entry which is preliminary data.</text>
</comment>
<evidence type="ECO:0000313" key="8">
    <source>
        <dbReference type="EMBL" id="MFD1527221.1"/>
    </source>
</evidence>
<dbReference type="Pfam" id="PF07690">
    <property type="entry name" value="MFS_1"/>
    <property type="match status" value="1"/>
</dbReference>
<keyword evidence="3 6" id="KW-0812">Transmembrane</keyword>
<feature type="transmembrane region" description="Helical" evidence="6">
    <location>
        <begin position="173"/>
        <end position="193"/>
    </location>
</feature>
<dbReference type="EMBL" id="JBHUDH010000163">
    <property type="protein sequence ID" value="MFD1527221.1"/>
    <property type="molecule type" value="Genomic_DNA"/>
</dbReference>
<organism evidence="8 9">
    <name type="scientific">Halolamina salina</name>
    <dbReference type="NCBI Taxonomy" id="1220023"/>
    <lineage>
        <taxon>Archaea</taxon>
        <taxon>Methanobacteriati</taxon>
        <taxon>Methanobacteriota</taxon>
        <taxon>Stenosarchaea group</taxon>
        <taxon>Halobacteria</taxon>
        <taxon>Halobacteriales</taxon>
        <taxon>Haloferacaceae</taxon>
    </lineage>
</organism>
<dbReference type="InterPro" id="IPR011701">
    <property type="entry name" value="MFS"/>
</dbReference>
<evidence type="ECO:0000256" key="1">
    <source>
        <dbReference type="ARBA" id="ARBA00004651"/>
    </source>
</evidence>
<dbReference type="PROSITE" id="PS50850">
    <property type="entry name" value="MFS"/>
    <property type="match status" value="1"/>
</dbReference>
<dbReference type="AlphaFoldDB" id="A0ABD6B9I5"/>
<accession>A0ABD6B9I5</accession>
<dbReference type="PANTHER" id="PTHR43124">
    <property type="entry name" value="PURINE EFFLUX PUMP PBUE"/>
    <property type="match status" value="1"/>
</dbReference>
<gene>
    <name evidence="8" type="ORF">ACFR9S_13130</name>
</gene>
<dbReference type="Gene3D" id="1.20.1250.20">
    <property type="entry name" value="MFS general substrate transporter like domains"/>
    <property type="match status" value="1"/>
</dbReference>
<evidence type="ECO:0000256" key="4">
    <source>
        <dbReference type="ARBA" id="ARBA00022989"/>
    </source>
</evidence>
<dbReference type="Proteomes" id="UP001597111">
    <property type="component" value="Unassembled WGS sequence"/>
</dbReference>
<evidence type="ECO:0000256" key="6">
    <source>
        <dbReference type="SAM" id="Phobius"/>
    </source>
</evidence>
<feature type="transmembrane region" description="Helical" evidence="6">
    <location>
        <begin position="70"/>
        <end position="91"/>
    </location>
</feature>
<feature type="non-terminal residue" evidence="8">
    <location>
        <position position="194"/>
    </location>
</feature>
<comment type="subcellular location">
    <subcellularLocation>
        <location evidence="1">Cell membrane</location>
        <topology evidence="1">Multi-pass membrane protein</topology>
    </subcellularLocation>
</comment>
<dbReference type="RefSeq" id="WP_379818849.1">
    <property type="nucleotide sequence ID" value="NZ_JBHUDH010000163.1"/>
</dbReference>
<evidence type="ECO:0000256" key="2">
    <source>
        <dbReference type="ARBA" id="ARBA00022475"/>
    </source>
</evidence>
<feature type="domain" description="Major facilitator superfamily (MFS) profile" evidence="7">
    <location>
        <begin position="6"/>
        <end position="194"/>
    </location>
</feature>
<dbReference type="InterPro" id="IPR050189">
    <property type="entry name" value="MFS_Efflux_Transporters"/>
</dbReference>
<dbReference type="SUPFAM" id="SSF103473">
    <property type="entry name" value="MFS general substrate transporter"/>
    <property type="match status" value="1"/>
</dbReference>
<keyword evidence="9" id="KW-1185">Reference proteome</keyword>
<name>A0ABD6B9I5_9EURY</name>
<evidence type="ECO:0000256" key="3">
    <source>
        <dbReference type="ARBA" id="ARBA00022692"/>
    </source>
</evidence>
<evidence type="ECO:0000259" key="7">
    <source>
        <dbReference type="PROSITE" id="PS50850"/>
    </source>
</evidence>
<keyword evidence="4 6" id="KW-1133">Transmembrane helix</keyword>
<dbReference type="PANTHER" id="PTHR43124:SF3">
    <property type="entry name" value="CHLORAMPHENICOL EFFLUX PUMP RV0191"/>
    <property type="match status" value="1"/>
</dbReference>
<feature type="transmembrane region" description="Helical" evidence="6">
    <location>
        <begin position="40"/>
        <end position="58"/>
    </location>
</feature>
<keyword evidence="2" id="KW-1003">Cell membrane</keyword>
<keyword evidence="5 6" id="KW-0472">Membrane</keyword>
<feature type="transmembrane region" description="Helical" evidence="6">
    <location>
        <begin position="139"/>
        <end position="161"/>
    </location>
</feature>
<proteinExistence type="predicted"/>
<evidence type="ECO:0000256" key="5">
    <source>
        <dbReference type="ARBA" id="ARBA00023136"/>
    </source>
</evidence>
<dbReference type="InterPro" id="IPR036259">
    <property type="entry name" value="MFS_trans_sf"/>
</dbReference>
<reference evidence="8 9" key="1">
    <citation type="journal article" date="2019" name="Int. J. Syst. Evol. Microbiol.">
        <title>The Global Catalogue of Microorganisms (GCM) 10K type strain sequencing project: providing services to taxonomists for standard genome sequencing and annotation.</title>
        <authorList>
            <consortium name="The Broad Institute Genomics Platform"/>
            <consortium name="The Broad Institute Genome Sequencing Center for Infectious Disease"/>
            <person name="Wu L."/>
            <person name="Ma J."/>
        </authorList>
    </citation>
    <scope>NUCLEOTIDE SEQUENCE [LARGE SCALE GENOMIC DNA]</scope>
    <source>
        <strain evidence="8 9">CGMCC 1.12285</strain>
    </source>
</reference>
<feature type="transmembrane region" description="Helical" evidence="6">
    <location>
        <begin position="97"/>
        <end position="118"/>
    </location>
</feature>